<name>M0QH65_9ACTN</name>
<evidence type="ECO:0000313" key="3">
    <source>
        <dbReference type="Proteomes" id="UP000011666"/>
    </source>
</evidence>
<accession>M0QH65</accession>
<feature type="compositionally biased region" description="Low complexity" evidence="1">
    <location>
        <begin position="189"/>
        <end position="201"/>
    </location>
</feature>
<dbReference type="eggNOG" id="ENOG5033SXI">
    <property type="taxonomic scope" value="Bacteria"/>
</dbReference>
<organism evidence="2 3">
    <name type="scientific">Gordonia soli NBRC 108243</name>
    <dbReference type="NCBI Taxonomy" id="1223545"/>
    <lineage>
        <taxon>Bacteria</taxon>
        <taxon>Bacillati</taxon>
        <taxon>Actinomycetota</taxon>
        <taxon>Actinomycetes</taxon>
        <taxon>Mycobacteriales</taxon>
        <taxon>Gordoniaceae</taxon>
        <taxon>Gordonia</taxon>
    </lineage>
</organism>
<dbReference type="STRING" id="1223545.GS4_11_02400"/>
<feature type="compositionally biased region" description="Basic residues" evidence="1">
    <location>
        <begin position="246"/>
        <end position="258"/>
    </location>
</feature>
<sequence>MFDRFDREDRMLLVFATNEAADLGHRQLGTDHLILGMLCNARSPLFGVLGSQGLNLADARDAVRTFHEQDTEEQGGDGADEATARDRYDEDREALRSIGIDLDAVREAVRSKFGEDLSDGWADRGGDRGRFRGGDPRGDRGRGRGRGHRHGHGHGPHRGRGEGAYGPFGAEGPFGPRGPFGPEGPFGPDGPFGANGAFGARGAFGGREPGDWGGPFPRPEGAGPDAEMPGRPWGGPFDGPWEPGRGRRGPRGRGNRPRFSRDVKAAFGAAVEIARGHEDRLRPEYLLLGIIESGDAASRALIESVTTVDDLKAAVTASLPPLDTKA</sequence>
<gene>
    <name evidence="2" type="ORF">GS4_11_02400</name>
</gene>
<feature type="region of interest" description="Disordered" evidence="1">
    <location>
        <begin position="116"/>
        <end position="260"/>
    </location>
</feature>
<proteinExistence type="predicted"/>
<dbReference type="InterPro" id="IPR036628">
    <property type="entry name" value="Clp_N_dom_sf"/>
</dbReference>
<evidence type="ECO:0000256" key="1">
    <source>
        <dbReference type="SAM" id="MobiDB-lite"/>
    </source>
</evidence>
<feature type="region of interest" description="Disordered" evidence="1">
    <location>
        <begin position="65"/>
        <end position="88"/>
    </location>
</feature>
<evidence type="ECO:0000313" key="2">
    <source>
        <dbReference type="EMBL" id="GAC67970.1"/>
    </source>
</evidence>
<evidence type="ECO:0008006" key="4">
    <source>
        <dbReference type="Google" id="ProtNLM"/>
    </source>
</evidence>
<feature type="compositionally biased region" description="Basic residues" evidence="1">
    <location>
        <begin position="143"/>
        <end position="158"/>
    </location>
</feature>
<feature type="compositionally biased region" description="Basic and acidic residues" evidence="1">
    <location>
        <begin position="116"/>
        <end position="142"/>
    </location>
</feature>
<feature type="compositionally biased region" description="Low complexity" evidence="1">
    <location>
        <begin position="165"/>
        <end position="174"/>
    </location>
</feature>
<keyword evidence="3" id="KW-1185">Reference proteome</keyword>
<reference evidence="2 3" key="1">
    <citation type="submission" date="2013-01" db="EMBL/GenBank/DDBJ databases">
        <title>Whole genome shotgun sequence of Gordonia soli NBRC 108243.</title>
        <authorList>
            <person name="Isaki-Nakamura S."/>
            <person name="Hosoyama A."/>
            <person name="Tsuchikane K."/>
            <person name="Ando Y."/>
            <person name="Baba S."/>
            <person name="Ohji S."/>
            <person name="Hamada M."/>
            <person name="Tamura T."/>
            <person name="Yamazoe A."/>
            <person name="Yamazaki S."/>
            <person name="Fujita N."/>
        </authorList>
    </citation>
    <scope>NUCLEOTIDE SEQUENCE [LARGE SCALE GENOMIC DNA]</scope>
    <source>
        <strain evidence="2 3">NBRC 108243</strain>
    </source>
</reference>
<dbReference type="AlphaFoldDB" id="M0QH65"/>
<dbReference type="RefSeq" id="WP_007619706.1">
    <property type="nucleotide sequence ID" value="NZ_BANX01000011.1"/>
</dbReference>
<feature type="compositionally biased region" description="Gly residues" evidence="1">
    <location>
        <begin position="202"/>
        <end position="213"/>
    </location>
</feature>
<dbReference type="EMBL" id="BANX01000011">
    <property type="protein sequence ID" value="GAC67970.1"/>
    <property type="molecule type" value="Genomic_DNA"/>
</dbReference>
<dbReference type="Gene3D" id="1.10.1780.10">
    <property type="entry name" value="Clp, N-terminal domain"/>
    <property type="match status" value="2"/>
</dbReference>
<dbReference type="OrthoDB" id="3628183at2"/>
<dbReference type="SUPFAM" id="SSF81923">
    <property type="entry name" value="Double Clp-N motif"/>
    <property type="match status" value="1"/>
</dbReference>
<dbReference type="Proteomes" id="UP000011666">
    <property type="component" value="Unassembled WGS sequence"/>
</dbReference>
<feature type="compositionally biased region" description="Acidic residues" evidence="1">
    <location>
        <begin position="70"/>
        <end position="80"/>
    </location>
</feature>
<protein>
    <recommendedName>
        <fullName evidence="4">Clp R domain-containing protein</fullName>
    </recommendedName>
</protein>
<comment type="caution">
    <text evidence="2">The sequence shown here is derived from an EMBL/GenBank/DDBJ whole genome shotgun (WGS) entry which is preliminary data.</text>
</comment>